<feature type="transmembrane region" description="Helical" evidence="7">
    <location>
        <begin position="56"/>
        <end position="73"/>
    </location>
</feature>
<feature type="transmembrane region" description="Helical" evidence="7">
    <location>
        <begin position="165"/>
        <end position="191"/>
    </location>
</feature>
<dbReference type="Pfam" id="PF07690">
    <property type="entry name" value="MFS_1"/>
    <property type="match status" value="1"/>
</dbReference>
<feature type="transmembrane region" description="Helical" evidence="7">
    <location>
        <begin position="480"/>
        <end position="502"/>
    </location>
</feature>
<dbReference type="InterPro" id="IPR011701">
    <property type="entry name" value="MFS"/>
</dbReference>
<dbReference type="InterPro" id="IPR004638">
    <property type="entry name" value="EmrB-like"/>
</dbReference>
<evidence type="ECO:0000256" key="1">
    <source>
        <dbReference type="ARBA" id="ARBA00004651"/>
    </source>
</evidence>
<dbReference type="PANTHER" id="PTHR42718:SF42">
    <property type="entry name" value="EXPORT PROTEIN"/>
    <property type="match status" value="1"/>
</dbReference>
<dbReference type="EMBL" id="JBHLUD010000001">
    <property type="protein sequence ID" value="MFC0540686.1"/>
    <property type="molecule type" value="Genomic_DNA"/>
</dbReference>
<feature type="transmembrane region" description="Helical" evidence="7">
    <location>
        <begin position="203"/>
        <end position="220"/>
    </location>
</feature>
<dbReference type="RefSeq" id="WP_273939505.1">
    <property type="nucleotide sequence ID" value="NZ_CP097263.1"/>
</dbReference>
<evidence type="ECO:0000313" key="10">
    <source>
        <dbReference type="Proteomes" id="UP001589810"/>
    </source>
</evidence>
<evidence type="ECO:0000256" key="3">
    <source>
        <dbReference type="ARBA" id="ARBA00022475"/>
    </source>
</evidence>
<name>A0ABV6MLE8_9PSEU</name>
<keyword evidence="2" id="KW-0813">Transport</keyword>
<keyword evidence="4 7" id="KW-0812">Transmembrane</keyword>
<dbReference type="Gene3D" id="1.20.1250.20">
    <property type="entry name" value="MFS general substrate transporter like domains"/>
    <property type="match status" value="1"/>
</dbReference>
<evidence type="ECO:0000313" key="9">
    <source>
        <dbReference type="EMBL" id="MFC0540686.1"/>
    </source>
</evidence>
<keyword evidence="3" id="KW-1003">Cell membrane</keyword>
<dbReference type="NCBIfam" id="TIGR00711">
    <property type="entry name" value="efflux_EmrB"/>
    <property type="match status" value="1"/>
</dbReference>
<dbReference type="PROSITE" id="PS50850">
    <property type="entry name" value="MFS"/>
    <property type="match status" value="1"/>
</dbReference>
<feature type="transmembrane region" description="Helical" evidence="7">
    <location>
        <begin position="361"/>
        <end position="383"/>
    </location>
</feature>
<evidence type="ECO:0000256" key="2">
    <source>
        <dbReference type="ARBA" id="ARBA00022448"/>
    </source>
</evidence>
<comment type="subcellular location">
    <subcellularLocation>
        <location evidence="1">Cell membrane</location>
        <topology evidence="1">Multi-pass membrane protein</topology>
    </subcellularLocation>
</comment>
<feature type="domain" description="Major facilitator superfamily (MFS) profile" evidence="8">
    <location>
        <begin position="14"/>
        <end position="506"/>
    </location>
</feature>
<dbReference type="InterPro" id="IPR036259">
    <property type="entry name" value="MFS_trans_sf"/>
</dbReference>
<evidence type="ECO:0000256" key="7">
    <source>
        <dbReference type="SAM" id="Phobius"/>
    </source>
</evidence>
<keyword evidence="6 7" id="KW-0472">Membrane</keyword>
<proteinExistence type="predicted"/>
<evidence type="ECO:0000256" key="5">
    <source>
        <dbReference type="ARBA" id="ARBA00022989"/>
    </source>
</evidence>
<dbReference type="SUPFAM" id="SSF103473">
    <property type="entry name" value="MFS general substrate transporter"/>
    <property type="match status" value="1"/>
</dbReference>
<comment type="caution">
    <text evidence="9">The sequence shown here is derived from an EMBL/GenBank/DDBJ whole genome shotgun (WGS) entry which is preliminary data.</text>
</comment>
<keyword evidence="10" id="KW-1185">Reference proteome</keyword>
<dbReference type="InterPro" id="IPR020846">
    <property type="entry name" value="MFS_dom"/>
</dbReference>
<evidence type="ECO:0000256" key="6">
    <source>
        <dbReference type="ARBA" id="ARBA00023136"/>
    </source>
</evidence>
<evidence type="ECO:0000259" key="8">
    <source>
        <dbReference type="PROSITE" id="PS50850"/>
    </source>
</evidence>
<feature type="transmembrane region" description="Helical" evidence="7">
    <location>
        <begin position="12"/>
        <end position="36"/>
    </location>
</feature>
<feature type="transmembrane region" description="Helical" evidence="7">
    <location>
        <begin position="305"/>
        <end position="322"/>
    </location>
</feature>
<dbReference type="Gene3D" id="1.20.1720.10">
    <property type="entry name" value="Multidrug resistance protein D"/>
    <property type="match status" value="1"/>
</dbReference>
<gene>
    <name evidence="9" type="ORF">ACFFH7_04310</name>
</gene>
<sequence>MSKVATSVRSPAWILVVLCVCVLVINMDAMIVNVALPSLVDQLHATTRDLQWVVDAYSLAFAALVIAAGSLSDRFGRREALVFGLGLFTVSSGLGAFSGSTFELILARAVMGIGSAFIYPATLSILTTVFVERKARATAIGIWGAVSGLGIVLGPLVGGVLLQQFWWGSILLVMAPIGLVALVLTALVVPTSRNPETPALDKSGLVLSCLAVGALVYTIIEAPRLGWASSATVIGFVVTAVFFAALVVRELKARTPMVDLALFRDTRFSAACGSMTVAFFTLYGLIFLITQYMQFLKLYSPMQTGLRFIPVAVGMVIGSTLGGRLAVRWGSRVVVTGGLAILTVVYAWFTVETGDTSYLVLAPQLVLIGLGLGVVGVPATDAIMRVVPPAKASVGSALNDATRLFGGTLGIAIVGSLFQSLYANGLATSMSSALLPGSLAKAQDSMGNSLSEAAQYIHSGQSGVAQSLIQNARSSFLDGFHASCWTIAAISAVMVVAAWFWLPAEKPEPAATEPEQSVASA</sequence>
<feature type="transmembrane region" description="Helical" evidence="7">
    <location>
        <begin position="404"/>
        <end position="422"/>
    </location>
</feature>
<feature type="transmembrane region" description="Helical" evidence="7">
    <location>
        <begin position="138"/>
        <end position="159"/>
    </location>
</feature>
<feature type="transmembrane region" description="Helical" evidence="7">
    <location>
        <begin position="226"/>
        <end position="248"/>
    </location>
</feature>
<evidence type="ECO:0000256" key="4">
    <source>
        <dbReference type="ARBA" id="ARBA00022692"/>
    </source>
</evidence>
<keyword evidence="5 7" id="KW-1133">Transmembrane helix</keyword>
<reference evidence="9 10" key="1">
    <citation type="submission" date="2024-09" db="EMBL/GenBank/DDBJ databases">
        <authorList>
            <person name="Sun Q."/>
            <person name="Mori K."/>
        </authorList>
    </citation>
    <scope>NUCLEOTIDE SEQUENCE [LARGE SCALE GENOMIC DNA]</scope>
    <source>
        <strain evidence="9 10">TBRC 1432</strain>
    </source>
</reference>
<feature type="transmembrane region" description="Helical" evidence="7">
    <location>
        <begin position="268"/>
        <end position="293"/>
    </location>
</feature>
<dbReference type="CDD" id="cd17321">
    <property type="entry name" value="MFS_MMR_MDR_like"/>
    <property type="match status" value="1"/>
</dbReference>
<accession>A0ABV6MLE8</accession>
<feature type="transmembrane region" description="Helical" evidence="7">
    <location>
        <begin position="329"/>
        <end position="349"/>
    </location>
</feature>
<dbReference type="PANTHER" id="PTHR42718">
    <property type="entry name" value="MAJOR FACILITATOR SUPERFAMILY MULTIDRUG TRANSPORTER MFSC"/>
    <property type="match status" value="1"/>
</dbReference>
<dbReference type="Proteomes" id="UP001589810">
    <property type="component" value="Unassembled WGS sequence"/>
</dbReference>
<organism evidence="9 10">
    <name type="scientific">Kutzneria chonburiensis</name>
    <dbReference type="NCBI Taxonomy" id="1483604"/>
    <lineage>
        <taxon>Bacteria</taxon>
        <taxon>Bacillati</taxon>
        <taxon>Actinomycetota</taxon>
        <taxon>Actinomycetes</taxon>
        <taxon>Pseudonocardiales</taxon>
        <taxon>Pseudonocardiaceae</taxon>
        <taxon>Kutzneria</taxon>
    </lineage>
</organism>
<feature type="transmembrane region" description="Helical" evidence="7">
    <location>
        <begin position="80"/>
        <end position="99"/>
    </location>
</feature>
<protein>
    <submittedName>
        <fullName evidence="9">MFS transporter</fullName>
    </submittedName>
</protein>
<dbReference type="PRINTS" id="PR01036">
    <property type="entry name" value="TCRTETB"/>
</dbReference>
<feature type="transmembrane region" description="Helical" evidence="7">
    <location>
        <begin position="105"/>
        <end position="131"/>
    </location>
</feature>